<dbReference type="InterPro" id="IPR027417">
    <property type="entry name" value="P-loop_NTPase"/>
</dbReference>
<dbReference type="Gene3D" id="3.40.850.10">
    <property type="entry name" value="Kinesin motor domain"/>
    <property type="match status" value="1"/>
</dbReference>
<keyword evidence="7" id="KW-0963">Cytoplasm</keyword>
<dbReference type="GO" id="GO:0007018">
    <property type="term" value="P:microtubule-based movement"/>
    <property type="evidence" value="ECO:0007669"/>
    <property type="project" value="InterPro"/>
</dbReference>
<keyword evidence="3 9" id="KW-0547">Nucleotide-binding</keyword>
<reference evidence="13" key="1">
    <citation type="submission" date="2022-03" db="EMBL/GenBank/DDBJ databases">
        <authorList>
            <person name="Martin C."/>
        </authorList>
    </citation>
    <scope>NUCLEOTIDE SEQUENCE</scope>
</reference>
<dbReference type="SMART" id="SM00129">
    <property type="entry name" value="KISc"/>
    <property type="match status" value="1"/>
</dbReference>
<dbReference type="FunFam" id="3.40.850.10:FF:000056">
    <property type="entry name" value="Kinesin-like protein"/>
    <property type="match status" value="1"/>
</dbReference>
<name>A0A8J1U6R3_OWEFU</name>
<evidence type="ECO:0000256" key="10">
    <source>
        <dbReference type="SAM" id="Coils"/>
    </source>
</evidence>
<dbReference type="GO" id="GO:0005524">
    <property type="term" value="F:ATP binding"/>
    <property type="evidence" value="ECO:0007669"/>
    <property type="project" value="UniProtKB-UniRule"/>
</dbReference>
<feature type="coiled-coil region" evidence="10">
    <location>
        <begin position="499"/>
        <end position="540"/>
    </location>
</feature>
<evidence type="ECO:0000313" key="14">
    <source>
        <dbReference type="Proteomes" id="UP000749559"/>
    </source>
</evidence>
<dbReference type="InterPro" id="IPR027640">
    <property type="entry name" value="Kinesin-like_fam"/>
</dbReference>
<evidence type="ECO:0000256" key="5">
    <source>
        <dbReference type="ARBA" id="ARBA00023054"/>
    </source>
</evidence>
<feature type="compositionally biased region" description="Polar residues" evidence="11">
    <location>
        <begin position="758"/>
        <end position="789"/>
    </location>
</feature>
<comment type="similarity">
    <text evidence="9">Belongs to the TRAFAC class myosin-kinesin ATPase superfamily. Kinesin family.</text>
</comment>
<evidence type="ECO:0000259" key="12">
    <source>
        <dbReference type="PROSITE" id="PS50067"/>
    </source>
</evidence>
<feature type="region of interest" description="Disordered" evidence="11">
    <location>
        <begin position="195"/>
        <end position="215"/>
    </location>
</feature>
<evidence type="ECO:0000256" key="7">
    <source>
        <dbReference type="ARBA" id="ARBA00023212"/>
    </source>
</evidence>
<dbReference type="OrthoDB" id="3176171at2759"/>
<dbReference type="GO" id="GO:0008017">
    <property type="term" value="F:microtubule binding"/>
    <property type="evidence" value="ECO:0007669"/>
    <property type="project" value="InterPro"/>
</dbReference>
<dbReference type="Proteomes" id="UP000749559">
    <property type="component" value="Unassembled WGS sequence"/>
</dbReference>
<dbReference type="PRINTS" id="PR00380">
    <property type="entry name" value="KINESINHEAVY"/>
</dbReference>
<evidence type="ECO:0000256" key="2">
    <source>
        <dbReference type="ARBA" id="ARBA00022701"/>
    </source>
</evidence>
<evidence type="ECO:0000256" key="6">
    <source>
        <dbReference type="ARBA" id="ARBA00023175"/>
    </source>
</evidence>
<feature type="domain" description="Kinesin motor" evidence="12">
    <location>
        <begin position="7"/>
        <end position="341"/>
    </location>
</feature>
<feature type="region of interest" description="Disordered" evidence="11">
    <location>
        <begin position="871"/>
        <end position="962"/>
    </location>
</feature>
<evidence type="ECO:0000256" key="1">
    <source>
        <dbReference type="ARBA" id="ARBA00004245"/>
    </source>
</evidence>
<feature type="region of interest" description="Disordered" evidence="11">
    <location>
        <begin position="1003"/>
        <end position="1039"/>
    </location>
</feature>
<dbReference type="PANTHER" id="PTHR47968">
    <property type="entry name" value="CENTROMERE PROTEIN E"/>
    <property type="match status" value="1"/>
</dbReference>
<evidence type="ECO:0000256" key="11">
    <source>
        <dbReference type="SAM" id="MobiDB-lite"/>
    </source>
</evidence>
<feature type="compositionally biased region" description="Polar residues" evidence="11">
    <location>
        <begin position="872"/>
        <end position="886"/>
    </location>
</feature>
<dbReference type="AlphaFoldDB" id="A0A8J1U6R3"/>
<evidence type="ECO:0000256" key="3">
    <source>
        <dbReference type="ARBA" id="ARBA00022741"/>
    </source>
</evidence>
<proteinExistence type="inferred from homology"/>
<dbReference type="Pfam" id="PF00225">
    <property type="entry name" value="Kinesin"/>
    <property type="match status" value="1"/>
</dbReference>
<accession>A0A8J1U6R3</accession>
<keyword evidence="14" id="KW-1185">Reference proteome</keyword>
<keyword evidence="6 9" id="KW-0505">Motor protein</keyword>
<feature type="compositionally biased region" description="Polar residues" evidence="11">
    <location>
        <begin position="931"/>
        <end position="943"/>
    </location>
</feature>
<dbReference type="PANTHER" id="PTHR47968:SF13">
    <property type="entry name" value="KINESIN-LIKE PROTEIN KIF19 ISOFORM X1"/>
    <property type="match status" value="1"/>
</dbReference>
<dbReference type="InterPro" id="IPR036961">
    <property type="entry name" value="Kinesin_motor_dom_sf"/>
</dbReference>
<dbReference type="PROSITE" id="PS50067">
    <property type="entry name" value="KINESIN_MOTOR_2"/>
    <property type="match status" value="1"/>
</dbReference>
<gene>
    <name evidence="13" type="ORF">OFUS_LOCUS19825</name>
</gene>
<comment type="subcellular location">
    <subcellularLocation>
        <location evidence="1">Cytoplasm</location>
        <location evidence="1">Cytoskeleton</location>
    </subcellularLocation>
</comment>
<evidence type="ECO:0000313" key="13">
    <source>
        <dbReference type="EMBL" id="CAH1795258.1"/>
    </source>
</evidence>
<dbReference type="SUPFAM" id="SSF52540">
    <property type="entry name" value="P-loop containing nucleoside triphosphate hydrolases"/>
    <property type="match status" value="1"/>
</dbReference>
<keyword evidence="4 9" id="KW-0067">ATP-binding</keyword>
<feature type="binding site" evidence="9">
    <location>
        <begin position="100"/>
        <end position="107"/>
    </location>
    <ligand>
        <name>ATP</name>
        <dbReference type="ChEBI" id="CHEBI:30616"/>
    </ligand>
</feature>
<keyword evidence="5 10" id="KW-0175">Coiled coil</keyword>
<dbReference type="CDD" id="cd01370">
    <property type="entry name" value="KISc_KIP3_like"/>
    <property type="match status" value="1"/>
</dbReference>
<dbReference type="GO" id="GO:0003777">
    <property type="term" value="F:microtubule motor activity"/>
    <property type="evidence" value="ECO:0007669"/>
    <property type="project" value="InterPro"/>
</dbReference>
<evidence type="ECO:0000256" key="9">
    <source>
        <dbReference type="PROSITE-ProRule" id="PRU00283"/>
    </source>
</evidence>
<dbReference type="GO" id="GO:0005874">
    <property type="term" value="C:microtubule"/>
    <property type="evidence" value="ECO:0007669"/>
    <property type="project" value="UniProtKB-KW"/>
</dbReference>
<comment type="caution">
    <text evidence="13">The sequence shown here is derived from an EMBL/GenBank/DDBJ whole genome shotgun (WGS) entry which is preliminary data.</text>
</comment>
<evidence type="ECO:0000256" key="4">
    <source>
        <dbReference type="ARBA" id="ARBA00022840"/>
    </source>
</evidence>
<dbReference type="InterPro" id="IPR001752">
    <property type="entry name" value="Kinesin_motor_dom"/>
</dbReference>
<dbReference type="InterPro" id="IPR019821">
    <property type="entry name" value="Kinesin_motor_CS"/>
</dbReference>
<dbReference type="EMBL" id="CAIIXF020000009">
    <property type="protein sequence ID" value="CAH1795258.1"/>
    <property type="molecule type" value="Genomic_DNA"/>
</dbReference>
<feature type="compositionally biased region" description="Polar residues" evidence="11">
    <location>
        <begin position="907"/>
        <end position="919"/>
    </location>
</feature>
<evidence type="ECO:0000256" key="8">
    <source>
        <dbReference type="ARBA" id="ARBA00068376"/>
    </source>
</evidence>
<feature type="region of interest" description="Disordered" evidence="11">
    <location>
        <begin position="758"/>
        <end position="800"/>
    </location>
</feature>
<protein>
    <recommendedName>
        <fullName evidence="8">Kinesin-like protein KIN-8B</fullName>
    </recommendedName>
</protein>
<keyword evidence="7" id="KW-0206">Cytoskeleton</keyword>
<keyword evidence="2" id="KW-0493">Microtubule</keyword>
<dbReference type="PROSITE" id="PS00411">
    <property type="entry name" value="KINESIN_MOTOR_1"/>
    <property type="match status" value="1"/>
</dbReference>
<organism evidence="13 14">
    <name type="scientific">Owenia fusiformis</name>
    <name type="common">Polychaete worm</name>
    <dbReference type="NCBI Taxonomy" id="6347"/>
    <lineage>
        <taxon>Eukaryota</taxon>
        <taxon>Metazoa</taxon>
        <taxon>Spiralia</taxon>
        <taxon>Lophotrochozoa</taxon>
        <taxon>Annelida</taxon>
        <taxon>Polychaeta</taxon>
        <taxon>Sedentaria</taxon>
        <taxon>Canalipalpata</taxon>
        <taxon>Sabellida</taxon>
        <taxon>Oweniida</taxon>
        <taxon>Oweniidae</taxon>
        <taxon>Owenia</taxon>
    </lineage>
</organism>
<feature type="region of interest" description="Disordered" evidence="11">
    <location>
        <begin position="678"/>
        <end position="702"/>
    </location>
</feature>
<sequence>MKGTEQNLTVAVRIRPHNDQEKLLGAGTIAYEVENNMVVLLDPTEDPDDILRANRTREKRYVFDYAFGPNTTQAEVYEKTTKGLIENVINGYNATVFAYGATGAGKTYTMLGRDDNIGIMALALNDLFLEMERTKNHMVYKVKMSYLEIYNEMIRDLLDPSLGYLELREDAKGVQIANLSEVEASTTEEVMEKLTQGNAERTQEPTAANKTSSRSHAILQVTVRQTHRLPGNKKNIRCGKLFLIDLAGSERASNTHNRGKRMVEGAHINRSLLALGNCINALCDKNGSRYVNYRDSKLTRLLKDSLGGNCKTVMIAHTSPASLHFEESRNTLLYADRAKHIKTKVNLNNKRVSYHVSQYNLIITELRNEVVKLKMRLAEQEDTNDHDQAKGPVTANIQMVQSEVLRSTRSADRKELDKLKADIVTAFKDQMNLRTCLMDINIEILGVVMEMEDKQELIKGWEAEKMKYQRRQESDSDSDRLKDNVSMISVEDIDEPQQIKNALLSVGRLMAEKQRLEDAKDQVELHLAEKKQKVAALEERLPSVAGTDDQQEVLSLLCRVHELEINNTEMQTKLLLSNHELNKRDKLLRRHQERKSLHDDIIQMQRTLIHDNNIQVSEELERLYEHYDLDPFIESTELPPINSRVPSMQNLQMYRQNTSLSALTYFDMDQLQDKLNRVQEEKEQDDINEERNRGKRKFPARRVSDSIAELEKDNRYEDTDKLFLPGQKNRQFHSLVTMNNHDDSSSNPRSARMSLNSVNLHGNNQSNTDLKVSKSDSQANPPIAMTQSKHSLKSSSDEEKVITHKTRNIVALAAIRRTKAQIDMVNMDRLNTPVQTLETNESYLSPSALARHNNRYGNSVSSMRLNDAEVASVTTGHSVEQGQSNPRLHKGNMYTRQGMRKQDKNNNIDTRNQKGQQDPPSRIAQRKLNGPNGQSKSSNSLYKTQRRRNQKDYGIRKSTMKFPVSHGADRDLIEMESAITPPITIHQNNSDRGQGMTIRKQIRGPLGTSSDSSNSSTPQNQAGSRARKPPPTIPNYRKGNIAIMGFSLQH</sequence>